<evidence type="ECO:0000313" key="3">
    <source>
        <dbReference type="Proteomes" id="UP000499080"/>
    </source>
</evidence>
<feature type="region of interest" description="Disordered" evidence="1">
    <location>
        <begin position="67"/>
        <end position="107"/>
    </location>
</feature>
<reference evidence="2 3" key="1">
    <citation type="journal article" date="2019" name="Sci. Rep.">
        <title>Orb-weaving spider Araneus ventricosus genome elucidates the spidroin gene catalogue.</title>
        <authorList>
            <person name="Kono N."/>
            <person name="Nakamura H."/>
            <person name="Ohtoshi R."/>
            <person name="Moran D.A.P."/>
            <person name="Shinohara A."/>
            <person name="Yoshida Y."/>
            <person name="Fujiwara M."/>
            <person name="Mori M."/>
            <person name="Tomita M."/>
            <person name="Arakawa K."/>
        </authorList>
    </citation>
    <scope>NUCLEOTIDE SEQUENCE [LARGE SCALE GENOMIC DNA]</scope>
</reference>
<accession>A0A4Y2CHB8</accession>
<proteinExistence type="predicted"/>
<evidence type="ECO:0000313" key="2">
    <source>
        <dbReference type="EMBL" id="GBM03137.1"/>
    </source>
</evidence>
<feature type="compositionally biased region" description="Polar residues" evidence="1">
    <location>
        <begin position="81"/>
        <end position="90"/>
    </location>
</feature>
<dbReference type="Proteomes" id="UP000499080">
    <property type="component" value="Unassembled WGS sequence"/>
</dbReference>
<evidence type="ECO:0000256" key="1">
    <source>
        <dbReference type="SAM" id="MobiDB-lite"/>
    </source>
</evidence>
<organism evidence="2 3">
    <name type="scientific">Araneus ventricosus</name>
    <name type="common">Orbweaver spider</name>
    <name type="synonym">Epeira ventricosa</name>
    <dbReference type="NCBI Taxonomy" id="182803"/>
    <lineage>
        <taxon>Eukaryota</taxon>
        <taxon>Metazoa</taxon>
        <taxon>Ecdysozoa</taxon>
        <taxon>Arthropoda</taxon>
        <taxon>Chelicerata</taxon>
        <taxon>Arachnida</taxon>
        <taxon>Araneae</taxon>
        <taxon>Araneomorphae</taxon>
        <taxon>Entelegynae</taxon>
        <taxon>Araneoidea</taxon>
        <taxon>Araneidae</taxon>
        <taxon>Araneus</taxon>
    </lineage>
</organism>
<sequence length="107" mass="12637">MQTFHILDLFDGRISFDCKPDRSLYLKKMLFGNMAPRAVDGDLMLEDKVKFFKEKLNGLHDICRRVSEKKSPNAQDKDEFSNYNPNTSKQFPHLYPKRNLNLNKKVR</sequence>
<comment type="caution">
    <text evidence="2">The sequence shown here is derived from an EMBL/GenBank/DDBJ whole genome shotgun (WGS) entry which is preliminary data.</text>
</comment>
<protein>
    <submittedName>
        <fullName evidence="2">Uncharacterized protein</fullName>
    </submittedName>
</protein>
<dbReference type="EMBL" id="BGPR01000187">
    <property type="protein sequence ID" value="GBM03137.1"/>
    <property type="molecule type" value="Genomic_DNA"/>
</dbReference>
<feature type="compositionally biased region" description="Basic and acidic residues" evidence="1">
    <location>
        <begin position="67"/>
        <end position="80"/>
    </location>
</feature>
<dbReference type="AlphaFoldDB" id="A0A4Y2CHB8"/>
<name>A0A4Y2CHB8_ARAVE</name>
<gene>
    <name evidence="2" type="ORF">AVEN_200827_1</name>
</gene>
<keyword evidence="3" id="KW-1185">Reference proteome</keyword>